<dbReference type="Proteomes" id="UP000070376">
    <property type="component" value="Unassembled WGS sequence"/>
</dbReference>
<sequence>LRKQAKTQVFLNLEPVYVKEVGTFIKLLHSIFANLSASLPNLGILLIQEALSK</sequence>
<dbReference type="AlphaFoldDB" id="A0A133KQQ5"/>
<name>A0A133KQQ5_HEYCO</name>
<dbReference type="EMBL" id="LRPN01000067">
    <property type="protein sequence ID" value="KWZ81816.1"/>
    <property type="molecule type" value="Genomic_DNA"/>
</dbReference>
<comment type="caution">
    <text evidence="1">The sequence shown here is derived from an EMBL/GenBank/DDBJ whole genome shotgun (WGS) entry which is preliminary data.</text>
</comment>
<reference evidence="2" key="1">
    <citation type="submission" date="2016-01" db="EMBL/GenBank/DDBJ databases">
        <authorList>
            <person name="Mitreva M."/>
            <person name="Pepin K.H."/>
            <person name="Mihindukulasuriya K.A."/>
            <person name="Fulton R."/>
            <person name="Fronick C."/>
            <person name="O'Laughlin M."/>
            <person name="Miner T."/>
            <person name="Herter B."/>
            <person name="Rosa B.A."/>
            <person name="Cordes M."/>
            <person name="Tomlinson C."/>
            <person name="Wollam A."/>
            <person name="Palsikar V.B."/>
            <person name="Mardis E.R."/>
            <person name="Wilson R.K."/>
        </authorList>
    </citation>
    <scope>NUCLEOTIDE SEQUENCE [LARGE SCALE GENOMIC DNA]</scope>
    <source>
        <strain evidence="2">GED7749B</strain>
    </source>
</reference>
<gene>
    <name evidence="1" type="ORF">HMPREF3213_01829</name>
</gene>
<feature type="non-terminal residue" evidence="1">
    <location>
        <position position="1"/>
    </location>
</feature>
<dbReference type="PATRIC" id="fig|1398.22.peg.1835"/>
<evidence type="ECO:0000313" key="1">
    <source>
        <dbReference type="EMBL" id="KWZ81816.1"/>
    </source>
</evidence>
<evidence type="ECO:0000313" key="2">
    <source>
        <dbReference type="Proteomes" id="UP000070376"/>
    </source>
</evidence>
<accession>A0A133KQQ5</accession>
<organism evidence="1 2">
    <name type="scientific">Heyndrickxia coagulans</name>
    <name type="common">Weizmannia coagulans</name>
    <dbReference type="NCBI Taxonomy" id="1398"/>
    <lineage>
        <taxon>Bacteria</taxon>
        <taxon>Bacillati</taxon>
        <taxon>Bacillota</taxon>
        <taxon>Bacilli</taxon>
        <taxon>Bacillales</taxon>
        <taxon>Bacillaceae</taxon>
        <taxon>Heyndrickxia</taxon>
    </lineage>
</organism>
<protein>
    <submittedName>
        <fullName evidence="1">Uncharacterized protein</fullName>
    </submittedName>
</protein>
<proteinExistence type="predicted"/>